<dbReference type="InterPro" id="IPR006212">
    <property type="entry name" value="Furin_repeat"/>
</dbReference>
<dbReference type="EMBL" id="CT868017">
    <property type="protein sequence ID" value="CAK62037.1"/>
    <property type="molecule type" value="Genomic_DNA"/>
</dbReference>
<dbReference type="RefSeq" id="XP_001429435.1">
    <property type="nucleotide sequence ID" value="XM_001429398.1"/>
</dbReference>
<dbReference type="KEGG" id="ptm:GSPATT00032269001"/>
<evidence type="ECO:0000313" key="3">
    <source>
        <dbReference type="Proteomes" id="UP000000600"/>
    </source>
</evidence>
<keyword evidence="1" id="KW-0732">Signal</keyword>
<feature type="chain" id="PRO_5002622807" description="EGF-like domain-containing protein" evidence="1">
    <location>
        <begin position="17"/>
        <end position="590"/>
    </location>
</feature>
<dbReference type="GeneID" id="5015219"/>
<feature type="signal peptide" evidence="1">
    <location>
        <begin position="1"/>
        <end position="16"/>
    </location>
</feature>
<organism evidence="2 3">
    <name type="scientific">Paramecium tetraurelia</name>
    <dbReference type="NCBI Taxonomy" id="5888"/>
    <lineage>
        <taxon>Eukaryota</taxon>
        <taxon>Sar</taxon>
        <taxon>Alveolata</taxon>
        <taxon>Ciliophora</taxon>
        <taxon>Intramacronucleata</taxon>
        <taxon>Oligohymenophorea</taxon>
        <taxon>Peniculida</taxon>
        <taxon>Parameciidae</taxon>
        <taxon>Paramecium</taxon>
    </lineage>
</organism>
<keyword evidence="3" id="KW-1185">Reference proteome</keyword>
<evidence type="ECO:0008006" key="4">
    <source>
        <dbReference type="Google" id="ProtNLM"/>
    </source>
</evidence>
<proteinExistence type="predicted"/>
<evidence type="ECO:0000256" key="1">
    <source>
        <dbReference type="SAM" id="SignalP"/>
    </source>
</evidence>
<gene>
    <name evidence="2" type="ORF">GSPATT00032269001</name>
</gene>
<dbReference type="InParanoid" id="A0BU20"/>
<dbReference type="CDD" id="cd00064">
    <property type="entry name" value="FU"/>
    <property type="match status" value="1"/>
</dbReference>
<evidence type="ECO:0000313" key="2">
    <source>
        <dbReference type="EMBL" id="CAK62037.1"/>
    </source>
</evidence>
<protein>
    <recommendedName>
        <fullName evidence="4">EGF-like domain-containing protein</fullName>
    </recommendedName>
</protein>
<dbReference type="AlphaFoldDB" id="A0BU20"/>
<sequence>MFWIFYIIGLVQSTCSYSNFDQFQLSSDSFYQEQNYVRGNPYAFGVWTQYAPLRKNFFAHKLKPYLDSTRSLDGFHILNFQSGGSIQTLFYQQPLYVTGNPTLVILQNTQSGVLSSKIQEGLYYYEGYWVFTYFSFNYDNKYNFASYNTGDDRFQNFLVTNRKLKTQTTNAKLEHGGQGLYVIGTSSYNLNLFLGRISIITTFESSITFFINTDKVKFKQFIQQCQVPSACQNSVELYFFNETYNKLNYSVGSYQVDLPGQIYGLGFWMKRDSQKINSQRENLISFGGNFATLDRFYQLALYWQMIDHDVILMHSLDLYYLIPIEKPTINRSYTAELYFSQPKKNFEQWSYFQYFFKKVGQTEIVQLFLFQSCCDIRDLYYIMDYPQFQQYSNYQATITLFTEQKDVKILPFEGLISNLRFNYCYSIDYDFEMYSDINCNLQCQTCTGPTKYDCTSCYDEQNRYLQTDLHYCYCKTNYEEAGGLICQFLFPNKQSCIKSSIQLNYGYFEVWKDLKFLGCIKCPYFGQGHNSVNCINCILNSHNWYLNPICDIDYRTDDSVFYYDEQLDYQSQEIFIIDFDLMIYRIVSWM</sequence>
<dbReference type="Proteomes" id="UP000000600">
    <property type="component" value="Unassembled WGS sequence"/>
</dbReference>
<dbReference type="HOGENOM" id="CLU_462703_0_0_1"/>
<name>A0BU20_PARTE</name>
<dbReference type="OrthoDB" id="10378871at2759"/>
<dbReference type="OMA" id="YQLALYW"/>
<accession>A0BU20</accession>
<reference evidence="2 3" key="1">
    <citation type="journal article" date="2006" name="Nature">
        <title>Global trends of whole-genome duplications revealed by the ciliate Paramecium tetraurelia.</title>
        <authorList>
            <consortium name="Genoscope"/>
            <person name="Aury J.-M."/>
            <person name="Jaillon O."/>
            <person name="Duret L."/>
            <person name="Noel B."/>
            <person name="Jubin C."/>
            <person name="Porcel B.M."/>
            <person name="Segurens B."/>
            <person name="Daubin V."/>
            <person name="Anthouard V."/>
            <person name="Aiach N."/>
            <person name="Arnaiz O."/>
            <person name="Billaut A."/>
            <person name="Beisson J."/>
            <person name="Blanc I."/>
            <person name="Bouhouche K."/>
            <person name="Camara F."/>
            <person name="Duharcourt S."/>
            <person name="Guigo R."/>
            <person name="Gogendeau D."/>
            <person name="Katinka M."/>
            <person name="Keller A.-M."/>
            <person name="Kissmehl R."/>
            <person name="Klotz C."/>
            <person name="Koll F."/>
            <person name="Le Moue A."/>
            <person name="Lepere C."/>
            <person name="Malinsky S."/>
            <person name="Nowacki M."/>
            <person name="Nowak J.K."/>
            <person name="Plattner H."/>
            <person name="Poulain J."/>
            <person name="Ruiz F."/>
            <person name="Serrano V."/>
            <person name="Zagulski M."/>
            <person name="Dessen P."/>
            <person name="Betermier M."/>
            <person name="Weissenbach J."/>
            <person name="Scarpelli C."/>
            <person name="Schachter V."/>
            <person name="Sperling L."/>
            <person name="Meyer E."/>
            <person name="Cohen J."/>
            <person name="Wincker P."/>
        </authorList>
    </citation>
    <scope>NUCLEOTIDE SEQUENCE [LARGE SCALE GENOMIC DNA]</scope>
    <source>
        <strain evidence="2 3">Stock d4-2</strain>
    </source>
</reference>